<protein>
    <submittedName>
        <fullName evidence="2">Uncharacterized protein</fullName>
    </submittedName>
</protein>
<name>A0A6J4TWG5_9ACTN</name>
<reference evidence="2" key="1">
    <citation type="submission" date="2020-02" db="EMBL/GenBank/DDBJ databases">
        <authorList>
            <person name="Meier V. D."/>
        </authorList>
    </citation>
    <scope>NUCLEOTIDE SEQUENCE</scope>
    <source>
        <strain evidence="2">AVDCRST_MAG05</strain>
    </source>
</reference>
<evidence type="ECO:0000313" key="2">
    <source>
        <dbReference type="EMBL" id="CAA9533593.1"/>
    </source>
</evidence>
<keyword evidence="1" id="KW-1133">Transmembrane helix</keyword>
<keyword evidence="1" id="KW-0472">Membrane</keyword>
<feature type="transmembrane region" description="Helical" evidence="1">
    <location>
        <begin position="67"/>
        <end position="86"/>
    </location>
</feature>
<feature type="transmembrane region" description="Helical" evidence="1">
    <location>
        <begin position="42"/>
        <end position="60"/>
    </location>
</feature>
<organism evidence="2">
    <name type="scientific">uncultured Rubrobacteraceae bacterium</name>
    <dbReference type="NCBI Taxonomy" id="349277"/>
    <lineage>
        <taxon>Bacteria</taxon>
        <taxon>Bacillati</taxon>
        <taxon>Actinomycetota</taxon>
        <taxon>Rubrobacteria</taxon>
        <taxon>Rubrobacterales</taxon>
        <taxon>Rubrobacteraceae</taxon>
        <taxon>environmental samples</taxon>
    </lineage>
</organism>
<accession>A0A6J4TWG5</accession>
<gene>
    <name evidence="2" type="ORF">AVDCRST_MAG05-4642</name>
</gene>
<feature type="transmembrane region" description="Helical" evidence="1">
    <location>
        <begin position="92"/>
        <end position="115"/>
    </location>
</feature>
<evidence type="ECO:0000256" key="1">
    <source>
        <dbReference type="SAM" id="Phobius"/>
    </source>
</evidence>
<keyword evidence="1" id="KW-0812">Transmembrane</keyword>
<dbReference type="EMBL" id="CADCVM010000503">
    <property type="protein sequence ID" value="CAA9533593.1"/>
    <property type="molecule type" value="Genomic_DNA"/>
</dbReference>
<dbReference type="AlphaFoldDB" id="A0A6J4TWG5"/>
<sequence length="124" mass="12482">MNKRSPLSPAGKATVAALLVAALGFAVQIVSGLEVPTVPPGLVILLAAAVLVAAVPWRWIPLVGAAVGLFLLFGFFASGAVGALLAPDRLGVLVGAWVQFLALIVTVVAGIAAAAQNYRGRTSV</sequence>
<proteinExistence type="predicted"/>